<name>A0ABN9SC01_9DINO</name>
<reference evidence="2" key="1">
    <citation type="submission" date="2023-10" db="EMBL/GenBank/DDBJ databases">
        <authorList>
            <person name="Chen Y."/>
            <person name="Shah S."/>
            <person name="Dougan E. K."/>
            <person name="Thang M."/>
            <person name="Chan C."/>
        </authorList>
    </citation>
    <scope>NUCLEOTIDE SEQUENCE [LARGE SCALE GENOMIC DNA]</scope>
</reference>
<feature type="region of interest" description="Disordered" evidence="1">
    <location>
        <begin position="149"/>
        <end position="223"/>
    </location>
</feature>
<keyword evidence="3" id="KW-1185">Reference proteome</keyword>
<sequence>NLERSLPASSSFAGLVYCSRVFACDSLAFERKPGGLFVPPHAPTLLPKGYWALLQVPPPAGYESTIVATVMTSCFRTEVTDRGRFGEGALMLFVFAGSSCVSWVRVPLDVPCVLAGGGSHVLDGCSGVLGSTLPTLLFLQRAFTKAAAKRGRGRGHDRGRGRGLAKAVARRGRGQARGRGRGKSTGRAAPKRRPRRVTPVIDLEDSADEATAGDGDDDEDYTD</sequence>
<dbReference type="Proteomes" id="UP001189429">
    <property type="component" value="Unassembled WGS sequence"/>
</dbReference>
<protein>
    <submittedName>
        <fullName evidence="2">Uncharacterized protein</fullName>
    </submittedName>
</protein>
<gene>
    <name evidence="2" type="ORF">PCOR1329_LOCUS28425</name>
</gene>
<evidence type="ECO:0000313" key="2">
    <source>
        <dbReference type="EMBL" id="CAK0829504.1"/>
    </source>
</evidence>
<evidence type="ECO:0000256" key="1">
    <source>
        <dbReference type="SAM" id="MobiDB-lite"/>
    </source>
</evidence>
<proteinExistence type="predicted"/>
<organism evidence="2 3">
    <name type="scientific">Prorocentrum cordatum</name>
    <dbReference type="NCBI Taxonomy" id="2364126"/>
    <lineage>
        <taxon>Eukaryota</taxon>
        <taxon>Sar</taxon>
        <taxon>Alveolata</taxon>
        <taxon>Dinophyceae</taxon>
        <taxon>Prorocentrales</taxon>
        <taxon>Prorocentraceae</taxon>
        <taxon>Prorocentrum</taxon>
    </lineage>
</organism>
<dbReference type="EMBL" id="CAUYUJ010010489">
    <property type="protein sequence ID" value="CAK0829504.1"/>
    <property type="molecule type" value="Genomic_DNA"/>
</dbReference>
<feature type="non-terminal residue" evidence="2">
    <location>
        <position position="1"/>
    </location>
</feature>
<comment type="caution">
    <text evidence="2">The sequence shown here is derived from an EMBL/GenBank/DDBJ whole genome shotgun (WGS) entry which is preliminary data.</text>
</comment>
<feature type="compositionally biased region" description="Basic residues" evidence="1">
    <location>
        <begin position="161"/>
        <end position="196"/>
    </location>
</feature>
<evidence type="ECO:0000313" key="3">
    <source>
        <dbReference type="Proteomes" id="UP001189429"/>
    </source>
</evidence>
<accession>A0ABN9SC01</accession>
<feature type="compositionally biased region" description="Acidic residues" evidence="1">
    <location>
        <begin position="214"/>
        <end position="223"/>
    </location>
</feature>